<evidence type="ECO:0000256" key="2">
    <source>
        <dbReference type="ARBA" id="ARBA00022692"/>
    </source>
</evidence>
<dbReference type="InterPro" id="IPR019498">
    <property type="entry name" value="MENTAL"/>
</dbReference>
<dbReference type="EMBL" id="CAJPEV010009950">
    <property type="protein sequence ID" value="CAG0905853.1"/>
    <property type="molecule type" value="Genomic_DNA"/>
</dbReference>
<dbReference type="PROSITE" id="PS51439">
    <property type="entry name" value="MENTAL"/>
    <property type="match status" value="1"/>
</dbReference>
<dbReference type="GO" id="GO:0005765">
    <property type="term" value="C:lysosomal membrane"/>
    <property type="evidence" value="ECO:0007669"/>
    <property type="project" value="TreeGrafter"/>
</dbReference>
<dbReference type="GO" id="GO:0005789">
    <property type="term" value="C:endoplasmic reticulum membrane"/>
    <property type="evidence" value="ECO:0007669"/>
    <property type="project" value="TreeGrafter"/>
</dbReference>
<dbReference type="Pfam" id="PF10457">
    <property type="entry name" value="MENTAL"/>
    <property type="match status" value="1"/>
</dbReference>
<evidence type="ECO:0000256" key="4">
    <source>
        <dbReference type="SAM" id="Phobius"/>
    </source>
</evidence>
<protein>
    <recommendedName>
        <fullName evidence="5">MENTAL domain-containing protein</fullName>
    </recommendedName>
</protein>
<reference evidence="6" key="1">
    <citation type="submission" date="2020-11" db="EMBL/GenBank/DDBJ databases">
        <authorList>
            <person name="Tran Van P."/>
        </authorList>
    </citation>
    <scope>NUCLEOTIDE SEQUENCE</scope>
</reference>
<dbReference type="GO" id="GO:0031902">
    <property type="term" value="C:late endosome membrane"/>
    <property type="evidence" value="ECO:0007669"/>
    <property type="project" value="TreeGrafter"/>
</dbReference>
<feature type="transmembrane region" description="Helical" evidence="4">
    <location>
        <begin position="51"/>
        <end position="72"/>
    </location>
</feature>
<dbReference type="PANTHER" id="PTHR46121">
    <property type="entry name" value="STEROIDOGENIC ACUTE REGULATORY PROTEIN-LIKE"/>
    <property type="match status" value="1"/>
</dbReference>
<evidence type="ECO:0000256" key="1">
    <source>
        <dbReference type="ARBA" id="ARBA00004141"/>
    </source>
</evidence>
<feature type="non-terminal residue" evidence="6">
    <location>
        <position position="1"/>
    </location>
</feature>
<accession>A0A7R9FTM3</accession>
<name>A0A7R9FTM3_9CRUS</name>
<dbReference type="Proteomes" id="UP000677054">
    <property type="component" value="Unassembled WGS sequence"/>
</dbReference>
<dbReference type="GO" id="GO:0099044">
    <property type="term" value="P:vesicle tethering to endoplasmic reticulum"/>
    <property type="evidence" value="ECO:0007669"/>
    <property type="project" value="TreeGrafter"/>
</dbReference>
<evidence type="ECO:0000313" key="6">
    <source>
        <dbReference type="EMBL" id="CAD7254486.1"/>
    </source>
</evidence>
<organism evidence="6">
    <name type="scientific">Darwinula stevensoni</name>
    <dbReference type="NCBI Taxonomy" id="69355"/>
    <lineage>
        <taxon>Eukaryota</taxon>
        <taxon>Metazoa</taxon>
        <taxon>Ecdysozoa</taxon>
        <taxon>Arthropoda</taxon>
        <taxon>Crustacea</taxon>
        <taxon>Oligostraca</taxon>
        <taxon>Ostracoda</taxon>
        <taxon>Podocopa</taxon>
        <taxon>Podocopida</taxon>
        <taxon>Darwinulocopina</taxon>
        <taxon>Darwinuloidea</taxon>
        <taxon>Darwinulidae</taxon>
        <taxon>Darwinula</taxon>
    </lineage>
</organism>
<comment type="subcellular location">
    <subcellularLocation>
        <location evidence="1">Membrane</location>
        <topology evidence="1">Multi-pass membrane protein</topology>
    </subcellularLocation>
</comment>
<dbReference type="AlphaFoldDB" id="A0A7R9FTM3"/>
<evidence type="ECO:0000256" key="3">
    <source>
        <dbReference type="ARBA" id="ARBA00023136"/>
    </source>
</evidence>
<keyword evidence="4" id="KW-1133">Transmembrane helix</keyword>
<keyword evidence="7" id="KW-1185">Reference proteome</keyword>
<evidence type="ECO:0000259" key="5">
    <source>
        <dbReference type="PROSITE" id="PS51439"/>
    </source>
</evidence>
<dbReference type="GO" id="GO:0140284">
    <property type="term" value="C:endoplasmic reticulum-endosome membrane contact site"/>
    <property type="evidence" value="ECO:0007669"/>
    <property type="project" value="TreeGrafter"/>
</dbReference>
<keyword evidence="3 4" id="KW-0472">Membrane</keyword>
<dbReference type="EMBL" id="LR909468">
    <property type="protein sequence ID" value="CAD7254486.1"/>
    <property type="molecule type" value="Genomic_DNA"/>
</dbReference>
<dbReference type="OrthoDB" id="74575at2759"/>
<proteinExistence type="predicted"/>
<evidence type="ECO:0000313" key="7">
    <source>
        <dbReference type="Proteomes" id="UP000677054"/>
    </source>
</evidence>
<sequence length="118" mass="13450">MSSSSRFVILILFYVLICLEHWWPVAVTTAGSSALILAKVFLYQWTQHPTYMFEVIFLLLSFILPWGQAWFLDFRVLPLEQRAAAVLSSLGLGAGEREPLIQQGNASLLRFSQSRHVH</sequence>
<dbReference type="InterPro" id="IPR051869">
    <property type="entry name" value="STARD3"/>
</dbReference>
<keyword evidence="2 4" id="KW-0812">Transmembrane</keyword>
<feature type="domain" description="MENTAL" evidence="5">
    <location>
        <begin position="1"/>
        <end position="118"/>
    </location>
</feature>
<gene>
    <name evidence="6" type="ORF">DSTB1V02_LOCUS14232</name>
</gene>
<dbReference type="PANTHER" id="PTHR46121:SF4">
    <property type="entry name" value="STEROIDOGENIC ACUTE REGULATORY PROTEIN-LIKE"/>
    <property type="match status" value="1"/>
</dbReference>